<dbReference type="SUPFAM" id="SSF46938">
    <property type="entry name" value="CRAL/TRIO N-terminal domain"/>
    <property type="match status" value="1"/>
</dbReference>
<dbReference type="InterPro" id="IPR036273">
    <property type="entry name" value="CRAL/TRIO_N_dom_sf"/>
</dbReference>
<feature type="region of interest" description="Disordered" evidence="1">
    <location>
        <begin position="44"/>
        <end position="64"/>
    </location>
</feature>
<accession>A0A8H7BK59</accession>
<dbReference type="InterPro" id="IPR052432">
    <property type="entry name" value="PITP/CRAL-TRIO"/>
</dbReference>
<dbReference type="InterPro" id="IPR001251">
    <property type="entry name" value="CRAL-TRIO_dom"/>
</dbReference>
<dbReference type="CDD" id="cd00170">
    <property type="entry name" value="SEC14"/>
    <property type="match status" value="1"/>
</dbReference>
<dbReference type="InterPro" id="IPR036865">
    <property type="entry name" value="CRAL-TRIO_dom_sf"/>
</dbReference>
<dbReference type="PROSITE" id="PS50191">
    <property type="entry name" value="CRAL_TRIO"/>
    <property type="match status" value="1"/>
</dbReference>
<dbReference type="OrthoDB" id="43460at2759"/>
<evidence type="ECO:0000313" key="3">
    <source>
        <dbReference type="EMBL" id="KAF7720932.1"/>
    </source>
</evidence>
<dbReference type="Gene3D" id="3.40.525.10">
    <property type="entry name" value="CRAL-TRIO lipid binding domain"/>
    <property type="match status" value="1"/>
</dbReference>
<organism evidence="3 4">
    <name type="scientific">Apophysomyces ossiformis</name>
    <dbReference type="NCBI Taxonomy" id="679940"/>
    <lineage>
        <taxon>Eukaryota</taxon>
        <taxon>Fungi</taxon>
        <taxon>Fungi incertae sedis</taxon>
        <taxon>Mucoromycota</taxon>
        <taxon>Mucoromycotina</taxon>
        <taxon>Mucoromycetes</taxon>
        <taxon>Mucorales</taxon>
        <taxon>Mucorineae</taxon>
        <taxon>Mucoraceae</taxon>
        <taxon>Apophysomyces</taxon>
    </lineage>
</organism>
<dbReference type="Pfam" id="PF03765">
    <property type="entry name" value="CRAL_TRIO_N"/>
    <property type="match status" value="1"/>
</dbReference>
<dbReference type="PANTHER" id="PTHR46590:SF1">
    <property type="entry name" value="PHOSPHATIDYLINOSITOL TRANSFER PROTEIN CSR1"/>
    <property type="match status" value="1"/>
</dbReference>
<gene>
    <name evidence="3" type="ORF">EC973_005756</name>
</gene>
<dbReference type="InterPro" id="IPR011074">
    <property type="entry name" value="CRAL/TRIO_N_dom"/>
</dbReference>
<feature type="region of interest" description="Disordered" evidence="1">
    <location>
        <begin position="327"/>
        <end position="349"/>
    </location>
</feature>
<dbReference type="SMART" id="SM01100">
    <property type="entry name" value="CRAL_TRIO_N"/>
    <property type="match status" value="1"/>
</dbReference>
<dbReference type="SMART" id="SM00516">
    <property type="entry name" value="SEC14"/>
    <property type="match status" value="1"/>
</dbReference>
<proteinExistence type="predicted"/>
<name>A0A8H7BK59_9FUNG</name>
<dbReference type="SUPFAM" id="SSF52087">
    <property type="entry name" value="CRAL/TRIO domain"/>
    <property type="match status" value="1"/>
</dbReference>
<evidence type="ECO:0000313" key="4">
    <source>
        <dbReference type="Proteomes" id="UP000605846"/>
    </source>
</evidence>
<dbReference type="PANTHER" id="PTHR46590">
    <property type="entry name" value="PHOSPHATIDYLINOSITOL TRANSFER PROTEIN CSR1-RELATED"/>
    <property type="match status" value="1"/>
</dbReference>
<feature type="compositionally biased region" description="Basic and acidic residues" evidence="1">
    <location>
        <begin position="330"/>
        <end position="349"/>
    </location>
</feature>
<dbReference type="AlphaFoldDB" id="A0A8H7BK59"/>
<feature type="domain" description="CRAL-TRIO" evidence="2">
    <location>
        <begin position="186"/>
        <end position="331"/>
    </location>
</feature>
<evidence type="ECO:0000259" key="2">
    <source>
        <dbReference type="PROSITE" id="PS50191"/>
    </source>
</evidence>
<evidence type="ECO:0000256" key="1">
    <source>
        <dbReference type="SAM" id="MobiDB-lite"/>
    </source>
</evidence>
<sequence length="443" mass="50101">MSLALSLDNRAAGHAGALTEKETNALKKLWLKLFELFEQPGRDYTPPAPKAAEPEKKSGGGFFGFGKKEEKEQDVFLGATADPEWMSLPLEKALPLIPGSMLRRTFWSMVATDNPDSAVLRFLRARKWDFDAAYKMLANTLRWRLAMRVDDITALGESGLHEELNRLKPGMGDMFITQLHSGKATLGGPDKASRGICFINVQLHKKEEQTFEVIRLLTLYIMETSRLFCGHPMDNACIVFNLENFTLANMDYDFVKFLISCLEAYYPETLGLCCIHKAPWVFSTVWAVINPLLDPVVASKLQFTKNLDDLTKFIDIGSLPVIISGNPNSKTKDEATKVDPPKAGSLERRNTPAVEQYDRIVRDYELLTTEWAKMTTEQNDEKDALSRLEKGRWYRIARIKAEADLRGPTIYHAKGLIKLTPEGRLFIDFGGENWVEQDITERV</sequence>
<protein>
    <recommendedName>
        <fullName evidence="2">CRAL-TRIO domain-containing protein</fullName>
    </recommendedName>
</protein>
<reference evidence="3" key="1">
    <citation type="submission" date="2020-01" db="EMBL/GenBank/DDBJ databases">
        <title>Genome Sequencing of Three Apophysomyces-Like Fungal Strains Confirms a Novel Fungal Genus in the Mucoromycota with divergent Burkholderia-like Endosymbiotic Bacteria.</title>
        <authorList>
            <person name="Stajich J.E."/>
            <person name="Macias A.M."/>
            <person name="Carter-House D."/>
            <person name="Lovett B."/>
            <person name="Kasson L.R."/>
            <person name="Berry K."/>
            <person name="Grigoriev I."/>
            <person name="Chang Y."/>
            <person name="Spatafora J."/>
            <person name="Kasson M.T."/>
        </authorList>
    </citation>
    <scope>NUCLEOTIDE SEQUENCE</scope>
    <source>
        <strain evidence="3">NRRL A-21654</strain>
    </source>
</reference>
<dbReference type="Pfam" id="PF00650">
    <property type="entry name" value="CRAL_TRIO"/>
    <property type="match status" value="1"/>
</dbReference>
<dbReference type="Proteomes" id="UP000605846">
    <property type="component" value="Unassembled WGS sequence"/>
</dbReference>
<dbReference type="EMBL" id="JABAYA010000332">
    <property type="protein sequence ID" value="KAF7720932.1"/>
    <property type="molecule type" value="Genomic_DNA"/>
</dbReference>
<keyword evidence="4" id="KW-1185">Reference proteome</keyword>
<comment type="caution">
    <text evidence="3">The sequence shown here is derived from an EMBL/GenBank/DDBJ whole genome shotgun (WGS) entry which is preliminary data.</text>
</comment>